<comment type="caution">
    <text evidence="1">The sequence shown here is derived from an EMBL/GenBank/DDBJ whole genome shotgun (WGS) entry which is preliminary data.</text>
</comment>
<dbReference type="Proteomes" id="UP000636800">
    <property type="component" value="Chromosome 2"/>
</dbReference>
<sequence length="97" mass="10388">MDHISISILDSTSACAPDSCASGGTKVEGDHIDMGGAFDARSKEYSSEHAQQGRQHSNFCFATCEACGNGGYFGYWVDTCRVVHGHIPSHHPSLNDI</sequence>
<evidence type="ECO:0000313" key="2">
    <source>
        <dbReference type="Proteomes" id="UP000636800"/>
    </source>
</evidence>
<dbReference type="OrthoDB" id="630188at2759"/>
<gene>
    <name evidence="1" type="ORF">HPP92_006500</name>
</gene>
<reference evidence="1 2" key="1">
    <citation type="journal article" date="2020" name="Nat. Food">
        <title>A phased Vanilla planifolia genome enables genetic improvement of flavour and production.</title>
        <authorList>
            <person name="Hasing T."/>
            <person name="Tang H."/>
            <person name="Brym M."/>
            <person name="Khazi F."/>
            <person name="Huang T."/>
            <person name="Chambers A.H."/>
        </authorList>
    </citation>
    <scope>NUCLEOTIDE SEQUENCE [LARGE SCALE GENOMIC DNA]</scope>
    <source>
        <tissue evidence="1">Leaf</tissue>
    </source>
</reference>
<keyword evidence="2" id="KW-1185">Reference proteome</keyword>
<evidence type="ECO:0000313" key="1">
    <source>
        <dbReference type="EMBL" id="KAG0493102.1"/>
    </source>
</evidence>
<dbReference type="EMBL" id="JADCNL010000002">
    <property type="protein sequence ID" value="KAG0493102.1"/>
    <property type="molecule type" value="Genomic_DNA"/>
</dbReference>
<accession>A0A835VBY7</accession>
<dbReference type="AlphaFoldDB" id="A0A835VBY7"/>
<name>A0A835VBY7_VANPL</name>
<protein>
    <submittedName>
        <fullName evidence="1">Uncharacterized protein</fullName>
    </submittedName>
</protein>
<proteinExistence type="predicted"/>
<organism evidence="1 2">
    <name type="scientific">Vanilla planifolia</name>
    <name type="common">Vanilla</name>
    <dbReference type="NCBI Taxonomy" id="51239"/>
    <lineage>
        <taxon>Eukaryota</taxon>
        <taxon>Viridiplantae</taxon>
        <taxon>Streptophyta</taxon>
        <taxon>Embryophyta</taxon>
        <taxon>Tracheophyta</taxon>
        <taxon>Spermatophyta</taxon>
        <taxon>Magnoliopsida</taxon>
        <taxon>Liliopsida</taxon>
        <taxon>Asparagales</taxon>
        <taxon>Orchidaceae</taxon>
        <taxon>Vanilloideae</taxon>
        <taxon>Vanilleae</taxon>
        <taxon>Vanilla</taxon>
    </lineage>
</organism>